<reference evidence="2 3" key="1">
    <citation type="submission" date="2014-10" db="EMBL/GenBank/DDBJ databases">
        <title>Draft genome sequence of the proteorhodopsin-containing marine bacterium Dokdonia donghaensis.</title>
        <authorList>
            <person name="Gomez-Consarnau L."/>
            <person name="Gonzalez J.M."/>
            <person name="Riedel T."/>
            <person name="Jaenicke S."/>
            <person name="Wagner-Doebler I."/>
            <person name="Fuhrman J.A."/>
        </authorList>
    </citation>
    <scope>NUCLEOTIDE SEQUENCE [LARGE SCALE GENOMIC DNA]</scope>
    <source>
        <strain evidence="2 3">DSW-1</strain>
    </source>
</reference>
<evidence type="ECO:0000313" key="3">
    <source>
        <dbReference type="Proteomes" id="UP000030140"/>
    </source>
</evidence>
<name>A0A0A2GZQ9_9FLAO</name>
<dbReference type="Proteomes" id="UP000030140">
    <property type="component" value="Unassembled WGS sequence"/>
</dbReference>
<protein>
    <recommendedName>
        <fullName evidence="4">Outer membrane protein beta-barrel domain-containing protein</fullName>
    </recommendedName>
</protein>
<dbReference type="PATRIC" id="fig|1300343.5.peg.1984"/>
<dbReference type="EMBL" id="JSAQ01000001">
    <property type="protein sequence ID" value="KGO05875.1"/>
    <property type="molecule type" value="Genomic_DNA"/>
</dbReference>
<evidence type="ECO:0000256" key="1">
    <source>
        <dbReference type="SAM" id="SignalP"/>
    </source>
</evidence>
<keyword evidence="3" id="KW-1185">Reference proteome</keyword>
<evidence type="ECO:0000313" key="2">
    <source>
        <dbReference type="EMBL" id="KGO05875.1"/>
    </source>
</evidence>
<dbReference type="RefSeq" id="WP_035324897.1">
    <property type="nucleotide sequence ID" value="NZ_CP015125.1"/>
</dbReference>
<gene>
    <name evidence="2" type="ORF">NV36_02775</name>
</gene>
<keyword evidence="1" id="KW-0732">Signal</keyword>
<dbReference type="AlphaFoldDB" id="A0A0A2GZQ9"/>
<comment type="caution">
    <text evidence="2">The sequence shown here is derived from an EMBL/GenBank/DDBJ whole genome shotgun (WGS) entry which is preliminary data.</text>
</comment>
<dbReference type="KEGG" id="ddo:I597_1977"/>
<feature type="signal peptide" evidence="1">
    <location>
        <begin position="1"/>
        <end position="21"/>
    </location>
</feature>
<evidence type="ECO:0008006" key="4">
    <source>
        <dbReference type="Google" id="ProtNLM"/>
    </source>
</evidence>
<proteinExistence type="predicted"/>
<sequence length="232" mass="26921">MLKAKYLPLFFLLLHSVFGLSQEQETKRKKFSLTIGTEYRITPIQKLEPGIVTRIAPVTFNTDDMLIGPSIHYELGWEFVKNWSFNFSHSLRYNFVYNERANVSNNFGITYDKPIYRLIMDYNFYIEKHFMLSQGKSLYVRFGTSIANTGTRYATSRILDIPELGEFGSVLTRRDGNFTWYPTNAALGYESNGISFTGGIYFSTQHEFGTTTRPNASIILPYFNLSYRLKKF</sequence>
<accession>A0A0A2GZQ9</accession>
<organism evidence="2 3">
    <name type="scientific">Dokdonia donghaensis DSW-1</name>
    <dbReference type="NCBI Taxonomy" id="1300343"/>
    <lineage>
        <taxon>Bacteria</taxon>
        <taxon>Pseudomonadati</taxon>
        <taxon>Bacteroidota</taxon>
        <taxon>Flavobacteriia</taxon>
        <taxon>Flavobacteriales</taxon>
        <taxon>Flavobacteriaceae</taxon>
        <taxon>Dokdonia</taxon>
    </lineage>
</organism>
<feature type="chain" id="PRO_5001988034" description="Outer membrane protein beta-barrel domain-containing protein" evidence="1">
    <location>
        <begin position="22"/>
        <end position="232"/>
    </location>
</feature>